<feature type="domain" description="CxxC-x17-CxxC" evidence="1">
    <location>
        <begin position="28"/>
        <end position="50"/>
    </location>
</feature>
<comment type="caution">
    <text evidence="2">The sequence shown here is derived from an EMBL/GenBank/DDBJ whole genome shotgun (WGS) entry which is preliminary data.</text>
</comment>
<accession>A0A0F9L146</accession>
<dbReference type="Pfam" id="PF23477">
    <property type="entry name" value="zf_Tbcl_2"/>
    <property type="match status" value="1"/>
</dbReference>
<organism evidence="2">
    <name type="scientific">marine sediment metagenome</name>
    <dbReference type="NCBI Taxonomy" id="412755"/>
    <lineage>
        <taxon>unclassified sequences</taxon>
        <taxon>metagenomes</taxon>
        <taxon>ecological metagenomes</taxon>
    </lineage>
</organism>
<protein>
    <recommendedName>
        <fullName evidence="1">CxxC-x17-CxxC domain-containing protein</fullName>
    </recommendedName>
</protein>
<proteinExistence type="predicted"/>
<dbReference type="AlphaFoldDB" id="A0A0F9L146"/>
<gene>
    <name evidence="2" type="ORF">LCGC14_1266800</name>
</gene>
<sequence>MLEQRYFKVSSIKLEFGESMSNRNYGNRTMHKATCADCGNECEVPFQPKE</sequence>
<feature type="non-terminal residue" evidence="2">
    <location>
        <position position="50"/>
    </location>
</feature>
<dbReference type="EMBL" id="LAZR01007074">
    <property type="protein sequence ID" value="KKM87638.1"/>
    <property type="molecule type" value="Genomic_DNA"/>
</dbReference>
<name>A0A0F9L146_9ZZZZ</name>
<evidence type="ECO:0000313" key="2">
    <source>
        <dbReference type="EMBL" id="KKM87638.1"/>
    </source>
</evidence>
<evidence type="ECO:0000259" key="1">
    <source>
        <dbReference type="Pfam" id="PF23477"/>
    </source>
</evidence>
<dbReference type="InterPro" id="IPR026363">
    <property type="entry name" value="CxxC-x17-CxxC_dom"/>
</dbReference>
<reference evidence="2" key="1">
    <citation type="journal article" date="2015" name="Nature">
        <title>Complex archaea that bridge the gap between prokaryotes and eukaryotes.</title>
        <authorList>
            <person name="Spang A."/>
            <person name="Saw J.H."/>
            <person name="Jorgensen S.L."/>
            <person name="Zaremba-Niedzwiedzka K."/>
            <person name="Martijn J."/>
            <person name="Lind A.E."/>
            <person name="van Eijk R."/>
            <person name="Schleper C."/>
            <person name="Guy L."/>
            <person name="Ettema T.J."/>
        </authorList>
    </citation>
    <scope>NUCLEOTIDE SEQUENCE</scope>
</reference>
<dbReference type="NCBIfam" id="TIGR04272">
    <property type="entry name" value="cxxc_cxxc_Mbark"/>
    <property type="match status" value="1"/>
</dbReference>